<evidence type="ECO:0000256" key="1">
    <source>
        <dbReference type="SAM" id="Phobius"/>
    </source>
</evidence>
<protein>
    <submittedName>
        <fullName evidence="2">Uncharacterized protein</fullName>
    </submittedName>
</protein>
<evidence type="ECO:0000313" key="3">
    <source>
        <dbReference type="Proteomes" id="UP000799779"/>
    </source>
</evidence>
<dbReference type="CDD" id="cd22997">
    <property type="entry name" value="GT_LH"/>
    <property type="match status" value="1"/>
</dbReference>
<keyword evidence="3" id="KW-1185">Reference proteome</keyword>
<dbReference type="PANTHER" id="PTHR36587">
    <property type="entry name" value="EXPRESSION SITE-ASSOCIATED GENE 3 (ESAG3)-LIKE PROTEIN"/>
    <property type="match status" value="1"/>
</dbReference>
<name>A0A6A5WRZ8_9PLEO</name>
<dbReference type="EMBL" id="ML977580">
    <property type="protein sequence ID" value="KAF2001845.1"/>
    <property type="molecule type" value="Genomic_DNA"/>
</dbReference>
<reference evidence="2" key="1">
    <citation type="journal article" date="2020" name="Stud. Mycol.">
        <title>101 Dothideomycetes genomes: a test case for predicting lifestyles and emergence of pathogens.</title>
        <authorList>
            <person name="Haridas S."/>
            <person name="Albert R."/>
            <person name="Binder M."/>
            <person name="Bloem J."/>
            <person name="Labutti K."/>
            <person name="Salamov A."/>
            <person name="Andreopoulos B."/>
            <person name="Baker S."/>
            <person name="Barry K."/>
            <person name="Bills G."/>
            <person name="Bluhm B."/>
            <person name="Cannon C."/>
            <person name="Castanera R."/>
            <person name="Culley D."/>
            <person name="Daum C."/>
            <person name="Ezra D."/>
            <person name="Gonzalez J."/>
            <person name="Henrissat B."/>
            <person name="Kuo A."/>
            <person name="Liang C."/>
            <person name="Lipzen A."/>
            <person name="Lutzoni F."/>
            <person name="Magnuson J."/>
            <person name="Mondo S."/>
            <person name="Nolan M."/>
            <person name="Ohm R."/>
            <person name="Pangilinan J."/>
            <person name="Park H.-J."/>
            <person name="Ramirez L."/>
            <person name="Alfaro M."/>
            <person name="Sun H."/>
            <person name="Tritt A."/>
            <person name="Yoshinaga Y."/>
            <person name="Zwiers L.-H."/>
            <person name="Turgeon B."/>
            <person name="Goodwin S."/>
            <person name="Spatafora J."/>
            <person name="Crous P."/>
            <person name="Grigoriev I."/>
        </authorList>
    </citation>
    <scope>NUCLEOTIDE SEQUENCE</scope>
    <source>
        <strain evidence="2">CBS 123094</strain>
    </source>
</reference>
<organism evidence="2 3">
    <name type="scientific">Amniculicola lignicola CBS 123094</name>
    <dbReference type="NCBI Taxonomy" id="1392246"/>
    <lineage>
        <taxon>Eukaryota</taxon>
        <taxon>Fungi</taxon>
        <taxon>Dikarya</taxon>
        <taxon>Ascomycota</taxon>
        <taxon>Pezizomycotina</taxon>
        <taxon>Dothideomycetes</taxon>
        <taxon>Pleosporomycetidae</taxon>
        <taxon>Pleosporales</taxon>
        <taxon>Amniculicolaceae</taxon>
        <taxon>Amniculicola</taxon>
    </lineage>
</organism>
<feature type="transmembrane region" description="Helical" evidence="1">
    <location>
        <begin position="35"/>
        <end position="52"/>
    </location>
</feature>
<sequence>MTGDTMEVMPMSPRQSPAGLGNAVVQFLRSRRGRMLGISAVFVVCLLGLFTGTRHTESISDGYKSITTSYHLPKWRPHLPNLPAIISSPLKPSNLTLKLENGDLKHVPAQLTKKTPNFHLVLNSLTDDDDFCRTSLSAMLLNYPPPTVINLFETFESQIERERARFVSIMDYLNNKKLVHGEDLLLVVDGHDTWFQLPSDVMIRQYRSVIADANERLLETYGLNENNVQKYNQTILFGAEKVCEGEDMACRHFPNSILPDDIYGNEVTGKMAALTPARYIDSKMVIGPAKDLKKMYNSAIKHFYDEHSNSGTAQSVIATMFGEQELSRETGRKVNKPKPTQWTDWFDVQLGRTKEVEPEPPAANETLRKGGQYEFSMGIDYTHTVFQSFVYTAEDELMPLSHEASTNLSTFHHSGTPTPPLHIPTALKYAKPPFWAPDLSKHNPSPNEKTAYIAPLALSDDLDKTMPRDTKWEALNLIQNTYTGAIPVALHLSLPPQSFNGEAKKTKRRSRIRAAAPEPHHAMHDAPRAEISWESLWYSGFERALLRKHFRAPQSPIGFHSAAVGGDRGWDQRGGKGGVWTEKAEIWLPWGEVDGVCGTVEHLNKLFPDGKGVWLHESEDDAEKKRLDAEEELRMGIIGVRRRRRLRGRNSKRRIESIMRR</sequence>
<keyword evidence="1" id="KW-0812">Transmembrane</keyword>
<dbReference type="PANTHER" id="PTHR36587:SF2">
    <property type="entry name" value="EXPRESSION SITE-ASSOCIATED GENE 3 (ESAG3)-LIKE PROTEIN"/>
    <property type="match status" value="1"/>
</dbReference>
<dbReference type="AlphaFoldDB" id="A0A6A5WRZ8"/>
<gene>
    <name evidence="2" type="ORF">P154DRAFT_153917</name>
</gene>
<accession>A0A6A5WRZ8</accession>
<dbReference type="Proteomes" id="UP000799779">
    <property type="component" value="Unassembled WGS sequence"/>
</dbReference>
<keyword evidence="1" id="KW-1133">Transmembrane helix</keyword>
<keyword evidence="1" id="KW-0472">Membrane</keyword>
<dbReference type="OrthoDB" id="422736at2759"/>
<evidence type="ECO:0000313" key="2">
    <source>
        <dbReference type="EMBL" id="KAF2001845.1"/>
    </source>
</evidence>
<proteinExistence type="predicted"/>